<evidence type="ECO:0000313" key="4">
    <source>
        <dbReference type="Proteomes" id="UP000199666"/>
    </source>
</evidence>
<dbReference type="InterPro" id="IPR039373">
    <property type="entry name" value="Peptidase_M28B"/>
</dbReference>
<accession>A0A1I2TMS6</accession>
<evidence type="ECO:0000259" key="2">
    <source>
        <dbReference type="Pfam" id="PF04389"/>
    </source>
</evidence>
<dbReference type="AlphaFoldDB" id="A0A1I2TMS6"/>
<dbReference type="EMBL" id="FOPP01000001">
    <property type="protein sequence ID" value="SFG66265.1"/>
    <property type="molecule type" value="Genomic_DNA"/>
</dbReference>
<evidence type="ECO:0000256" key="1">
    <source>
        <dbReference type="SAM" id="SignalP"/>
    </source>
</evidence>
<protein>
    <submittedName>
        <fullName evidence="3">Peptidase family M28</fullName>
    </submittedName>
</protein>
<dbReference type="Pfam" id="PF04389">
    <property type="entry name" value="Peptidase_M28"/>
    <property type="match status" value="1"/>
</dbReference>
<dbReference type="InterPro" id="IPR007484">
    <property type="entry name" value="Peptidase_M28"/>
</dbReference>
<dbReference type="Proteomes" id="UP000199666">
    <property type="component" value="Unassembled WGS sequence"/>
</dbReference>
<dbReference type="RefSeq" id="WP_090991963.1">
    <property type="nucleotide sequence ID" value="NZ_FOPP01000001.1"/>
</dbReference>
<dbReference type="SUPFAM" id="SSF52025">
    <property type="entry name" value="PA domain"/>
    <property type="match status" value="1"/>
</dbReference>
<gene>
    <name evidence="3" type="ORF">SAMN04489864_101498</name>
</gene>
<dbReference type="OrthoDB" id="9762302at2"/>
<dbReference type="PANTHER" id="PTHR10404:SF46">
    <property type="entry name" value="VACUOLAR PROTEIN SORTING-ASSOCIATED PROTEIN 70"/>
    <property type="match status" value="1"/>
</dbReference>
<keyword evidence="4" id="KW-1185">Reference proteome</keyword>
<feature type="chain" id="PRO_5011526771" evidence="1">
    <location>
        <begin position="19"/>
        <end position="567"/>
    </location>
</feature>
<keyword evidence="1" id="KW-0732">Signal</keyword>
<feature type="domain" description="Peptidase M28" evidence="2">
    <location>
        <begin position="257"/>
        <end position="463"/>
    </location>
</feature>
<dbReference type="SUPFAM" id="SSF53187">
    <property type="entry name" value="Zn-dependent exopeptidases"/>
    <property type="match status" value="1"/>
</dbReference>
<sequence>MKKAPFIALLLLVTNAFAQNQSAEYFKLTREGFNEKNAFTTTAFVEKYFRVPGNTGFNASIHYVEDILKKAGYVEQKESEFEAPLTYRIEKRAMKRNTWEPIDASVQIVGENQPLIAFKTNRNMIPINCPSTPAGGVTAEVVFVGKGMPADFEGKDLKGKIVFGDAATGRLIGAAVKAGAIGAMGYSMPKYTQPEVHQTSIQFGSMQASAGIWSLLLSYGVKERLKAACLQGKVQLKVDIATKIYEAEELTIVANARGSINPTERFVYSAHVQEPGANDNATGVGTLAEMARLTASLIKAGKLKPQRTLTFLWGDEIVSTGRYIKEDTSRAKSILWGMSLDMVGEDTEKTGGSFLLEKMPDPSAIWTRGTDKHSEWGAGDVKEKDLFPHYFNDFIFDICKTQGKFANWTVNYNPFEGGSDHTPFLQHKIPGLLMWHFTDVFYHTDNDRIDKVSATTMKNVGVSALTAAYTLITADENTAISTVEQVKTAALIRLKTEFELSKKAIADGKASADEKHILEVWGKWYTDALATIGTMPVQAKTTRVGSSIKVATLAVEKQVQAYLGALK</sequence>
<proteinExistence type="predicted"/>
<dbReference type="PANTHER" id="PTHR10404">
    <property type="entry name" value="N-ACETYLATED-ALPHA-LINKED ACIDIC DIPEPTIDASE"/>
    <property type="match status" value="1"/>
</dbReference>
<name>A0A1I2TMS6_9SPHI</name>
<organism evidence="3 4">
    <name type="scientific">Pedobacter insulae</name>
    <dbReference type="NCBI Taxonomy" id="414048"/>
    <lineage>
        <taxon>Bacteria</taxon>
        <taxon>Pseudomonadati</taxon>
        <taxon>Bacteroidota</taxon>
        <taxon>Sphingobacteriia</taxon>
        <taxon>Sphingobacteriales</taxon>
        <taxon>Sphingobacteriaceae</taxon>
        <taxon>Pedobacter</taxon>
    </lineage>
</organism>
<dbReference type="Gene3D" id="3.40.630.10">
    <property type="entry name" value="Zn peptidases"/>
    <property type="match status" value="1"/>
</dbReference>
<dbReference type="InterPro" id="IPR046450">
    <property type="entry name" value="PA_dom_sf"/>
</dbReference>
<evidence type="ECO:0000313" key="3">
    <source>
        <dbReference type="EMBL" id="SFG66265.1"/>
    </source>
</evidence>
<dbReference type="Gene3D" id="3.50.30.30">
    <property type="match status" value="1"/>
</dbReference>
<reference evidence="3 4" key="1">
    <citation type="submission" date="2016-10" db="EMBL/GenBank/DDBJ databases">
        <authorList>
            <person name="de Groot N.N."/>
        </authorList>
    </citation>
    <scope>NUCLEOTIDE SEQUENCE [LARGE SCALE GENOMIC DNA]</scope>
    <source>
        <strain evidence="3 4">DSM 18684</strain>
    </source>
</reference>
<dbReference type="STRING" id="414048.SAMN04489864_101498"/>
<feature type="signal peptide" evidence="1">
    <location>
        <begin position="1"/>
        <end position="18"/>
    </location>
</feature>